<dbReference type="SUPFAM" id="SSF53756">
    <property type="entry name" value="UDP-Glycosyltransferase/glycogen phosphorylase"/>
    <property type="match status" value="1"/>
</dbReference>
<comment type="caution">
    <text evidence="3">The sequence shown here is derived from an EMBL/GenBank/DDBJ whole genome shotgun (WGS) entry which is preliminary data.</text>
</comment>
<dbReference type="PANTHER" id="PTHR46401">
    <property type="entry name" value="GLYCOSYLTRANSFERASE WBBK-RELATED"/>
    <property type="match status" value="1"/>
</dbReference>
<evidence type="ECO:0000313" key="3">
    <source>
        <dbReference type="EMBL" id="MFD2203303.1"/>
    </source>
</evidence>
<dbReference type="Proteomes" id="UP001597414">
    <property type="component" value="Unassembled WGS sequence"/>
</dbReference>
<evidence type="ECO:0000259" key="2">
    <source>
        <dbReference type="Pfam" id="PF00534"/>
    </source>
</evidence>
<sequence>MKVLYLSSPFYFDMDLSLIQKLKEKTELLFLIDVPSYASKYTAFDISVKKNAGIYSASDYKELNQYSEFIDLKRTYIINRTSKKTYTLSNFLLQFQINEFLKKWNIDVIHVNGLLKPTFLWFLLVNKRSRILTVHDPFPHSGENSRKVQLIRKLNLRFFKNFILLNDTQKLEFANKEKIPLENIFISRLGAYTYLSLFNAKKTSSEEKKENSLLFFGRVSPYKGIEELCKAILIVKKTIPDVELIIAGSGRYWFDIEPYKAYKNFKFINRFITTEELVKLIHQTQLVVCPYKDATQSGVIMTAFGLNKPVIATNVGGLKEMVKHKYTGSLLEPNNVDALAKEIIHLLENPLLVKEMENNIKLENEKGENSWEIITNNLINHYKTIS</sequence>
<feature type="domain" description="Glycosyl transferase family 1" evidence="2">
    <location>
        <begin position="201"/>
        <end position="361"/>
    </location>
</feature>
<name>A0ABW5BBM4_9BACT</name>
<evidence type="ECO:0000256" key="1">
    <source>
        <dbReference type="ARBA" id="ARBA00022679"/>
    </source>
</evidence>
<proteinExistence type="predicted"/>
<dbReference type="EC" id="2.4.-.-" evidence="3"/>
<dbReference type="EMBL" id="JBHUIV010000025">
    <property type="protein sequence ID" value="MFD2203303.1"/>
    <property type="molecule type" value="Genomic_DNA"/>
</dbReference>
<keyword evidence="1 3" id="KW-0808">Transferase</keyword>
<reference evidence="4" key="1">
    <citation type="journal article" date="2019" name="Int. J. Syst. Evol. Microbiol.">
        <title>The Global Catalogue of Microorganisms (GCM) 10K type strain sequencing project: providing services to taxonomists for standard genome sequencing and annotation.</title>
        <authorList>
            <consortium name="The Broad Institute Genomics Platform"/>
            <consortium name="The Broad Institute Genome Sequencing Center for Infectious Disease"/>
            <person name="Wu L."/>
            <person name="Ma J."/>
        </authorList>
    </citation>
    <scope>NUCLEOTIDE SEQUENCE [LARGE SCALE GENOMIC DNA]</scope>
    <source>
        <strain evidence="4">KCTC 19812</strain>
    </source>
</reference>
<keyword evidence="4" id="KW-1185">Reference proteome</keyword>
<dbReference type="InterPro" id="IPR001296">
    <property type="entry name" value="Glyco_trans_1"/>
</dbReference>
<protein>
    <submittedName>
        <fullName evidence="3">Glycosyltransferase family 4 protein</fullName>
        <ecNumber evidence="3">2.4.-.-</ecNumber>
    </submittedName>
</protein>
<gene>
    <name evidence="3" type="ORF">ACFSKV_17120</name>
</gene>
<evidence type="ECO:0000313" key="4">
    <source>
        <dbReference type="Proteomes" id="UP001597414"/>
    </source>
</evidence>
<dbReference type="GO" id="GO:0016757">
    <property type="term" value="F:glycosyltransferase activity"/>
    <property type="evidence" value="ECO:0007669"/>
    <property type="project" value="UniProtKB-KW"/>
</dbReference>
<dbReference type="Pfam" id="PF00534">
    <property type="entry name" value="Glycos_transf_1"/>
    <property type="match status" value="1"/>
</dbReference>
<dbReference type="CDD" id="cd03801">
    <property type="entry name" value="GT4_PimA-like"/>
    <property type="match status" value="1"/>
</dbReference>
<dbReference type="PANTHER" id="PTHR46401:SF2">
    <property type="entry name" value="GLYCOSYLTRANSFERASE WBBK-RELATED"/>
    <property type="match status" value="1"/>
</dbReference>
<keyword evidence="3" id="KW-0328">Glycosyltransferase</keyword>
<accession>A0ABW5BBM4</accession>
<dbReference type="Gene3D" id="3.40.50.2000">
    <property type="entry name" value="Glycogen Phosphorylase B"/>
    <property type="match status" value="2"/>
</dbReference>
<organism evidence="3 4">
    <name type="scientific">Shivajiella indica</name>
    <dbReference type="NCBI Taxonomy" id="872115"/>
    <lineage>
        <taxon>Bacteria</taxon>
        <taxon>Pseudomonadati</taxon>
        <taxon>Bacteroidota</taxon>
        <taxon>Cytophagia</taxon>
        <taxon>Cytophagales</taxon>
        <taxon>Cyclobacteriaceae</taxon>
        <taxon>Shivajiella</taxon>
    </lineage>
</organism>
<dbReference type="RefSeq" id="WP_380805512.1">
    <property type="nucleotide sequence ID" value="NZ_JBHUIV010000025.1"/>
</dbReference>